<sequence>TSLITRDVKYNEWAIEMAQSMHNKFINHSSSRGLRMFWKISIDGSRPVVRSEGNLDPYDGYVTYRLLQLVNQQLKEGKNVDGSVLNREIEEMKGMVMGKYLMYQSSDPLDLGETLWLTSWFPDEDWANHMRKVAISNIEEIFESTIKSTRRRLGFRDFGVSIGLQTIPENEKDGETRRIVENIHSLWKDHLFERDHDITPVMYCSSLLPGVFNPNFLY</sequence>
<gene>
    <name evidence="1" type="ORF">NAEGRDRAFT_54852</name>
</gene>
<reference evidence="1 2" key="1">
    <citation type="journal article" date="2010" name="Cell">
        <title>The genome of Naegleria gruberi illuminates early eukaryotic versatility.</title>
        <authorList>
            <person name="Fritz-Laylin L.K."/>
            <person name="Prochnik S.E."/>
            <person name="Ginger M.L."/>
            <person name="Dacks J.B."/>
            <person name="Carpenter M.L."/>
            <person name="Field M.C."/>
            <person name="Kuo A."/>
            <person name="Paredez A."/>
            <person name="Chapman J."/>
            <person name="Pham J."/>
            <person name="Shu S."/>
            <person name="Neupane R."/>
            <person name="Cipriano M."/>
            <person name="Mancuso J."/>
            <person name="Tu H."/>
            <person name="Salamov A."/>
            <person name="Lindquist E."/>
            <person name="Shapiro H."/>
            <person name="Lucas S."/>
            <person name="Grigoriev I.V."/>
            <person name="Cande W.Z."/>
            <person name="Fulton C."/>
            <person name="Rokhsar D.S."/>
            <person name="Dawson S.C."/>
        </authorList>
    </citation>
    <scope>NUCLEOTIDE SEQUENCE [LARGE SCALE GENOMIC DNA]</scope>
    <source>
        <strain evidence="1 2">NEG-M</strain>
    </source>
</reference>
<dbReference type="STRING" id="5762.D2W5T7"/>
<evidence type="ECO:0000313" key="1">
    <source>
        <dbReference type="EMBL" id="EFC35565.1"/>
    </source>
</evidence>
<accession>D2W5T7</accession>
<evidence type="ECO:0000313" key="2">
    <source>
        <dbReference type="Proteomes" id="UP000006671"/>
    </source>
</evidence>
<dbReference type="eggNOG" id="ENOG502RXQC">
    <property type="taxonomic scope" value="Eukaryota"/>
</dbReference>
<dbReference type="AlphaFoldDB" id="D2W5T7"/>
<feature type="non-terminal residue" evidence="1">
    <location>
        <position position="1"/>
    </location>
</feature>
<dbReference type="RefSeq" id="XP_002668309.1">
    <property type="nucleotide sequence ID" value="XM_002668263.1"/>
</dbReference>
<organism evidence="2">
    <name type="scientific">Naegleria gruberi</name>
    <name type="common">Amoeba</name>
    <dbReference type="NCBI Taxonomy" id="5762"/>
    <lineage>
        <taxon>Eukaryota</taxon>
        <taxon>Discoba</taxon>
        <taxon>Heterolobosea</taxon>
        <taxon>Tetramitia</taxon>
        <taxon>Eutetramitia</taxon>
        <taxon>Vahlkampfiidae</taxon>
        <taxon>Naegleria</taxon>
    </lineage>
</organism>
<dbReference type="Proteomes" id="UP000006671">
    <property type="component" value="Unassembled WGS sequence"/>
</dbReference>
<protein>
    <submittedName>
        <fullName evidence="1">Predicted protein</fullName>
    </submittedName>
</protein>
<dbReference type="InParanoid" id="D2W5T7"/>
<keyword evidence="2" id="KW-1185">Reference proteome</keyword>
<dbReference type="GeneID" id="8859688"/>
<name>D2W5T7_NAEGR</name>
<dbReference type="OrthoDB" id="302966at2759"/>
<dbReference type="VEuPathDB" id="AmoebaDB:NAEGRDRAFT_54852"/>
<proteinExistence type="predicted"/>
<dbReference type="KEGG" id="ngr:NAEGRDRAFT_54852"/>
<dbReference type="EMBL" id="GG739150">
    <property type="protein sequence ID" value="EFC35565.1"/>
    <property type="molecule type" value="Genomic_DNA"/>
</dbReference>